<dbReference type="RefSeq" id="WP_074828448.1">
    <property type="nucleotide sequence ID" value="NZ_FOAT01000001.1"/>
</dbReference>
<gene>
    <name evidence="1" type="ORF">SAMN05216469_101236</name>
</gene>
<dbReference type="OrthoDB" id="1819357at2"/>
<name>A0A1H7FGS1_RUMAL</name>
<protein>
    <submittedName>
        <fullName evidence="1">Uncharacterized protein</fullName>
    </submittedName>
</protein>
<evidence type="ECO:0000313" key="1">
    <source>
        <dbReference type="EMBL" id="SEK24457.1"/>
    </source>
</evidence>
<organism evidence="1 2">
    <name type="scientific">Ruminococcus albus</name>
    <dbReference type="NCBI Taxonomy" id="1264"/>
    <lineage>
        <taxon>Bacteria</taxon>
        <taxon>Bacillati</taxon>
        <taxon>Bacillota</taxon>
        <taxon>Clostridia</taxon>
        <taxon>Eubacteriales</taxon>
        <taxon>Oscillospiraceae</taxon>
        <taxon>Ruminococcus</taxon>
    </lineage>
</organism>
<proteinExistence type="predicted"/>
<reference evidence="1 2" key="1">
    <citation type="submission" date="2016-10" db="EMBL/GenBank/DDBJ databases">
        <authorList>
            <person name="de Groot N.N."/>
        </authorList>
    </citation>
    <scope>NUCLEOTIDE SEQUENCE [LARGE SCALE GENOMIC DNA]</scope>
    <source>
        <strain evidence="1 2">KH2T6</strain>
    </source>
</reference>
<dbReference type="EMBL" id="FOAT01000001">
    <property type="protein sequence ID" value="SEK24457.1"/>
    <property type="molecule type" value="Genomic_DNA"/>
</dbReference>
<sequence>MRNQVKEKLINDYNSLSYHTDDTFTKYRFTYNGVYVHVYFDAYDVQALSLSVILIYERDYYYTSLNVDDTDTNVEYLHKIPLGILRRILVNKKLDDMFEHLEEHILNNSPEEGRYSDDKLFSSTLKFSGKRKDLPFWKSIKHVRMSDDTLNRLRVTSNISLSTLKKIQSKNMTLVKTQFPKDRKNIKLILDSKGIDLELRT</sequence>
<dbReference type="AlphaFoldDB" id="A0A1H7FGS1"/>
<accession>A0A1H7FGS1</accession>
<evidence type="ECO:0000313" key="2">
    <source>
        <dbReference type="Proteomes" id="UP000186015"/>
    </source>
</evidence>
<dbReference type="Proteomes" id="UP000186015">
    <property type="component" value="Unassembled WGS sequence"/>
</dbReference>